<feature type="region of interest" description="Disordered" evidence="1">
    <location>
        <begin position="17"/>
        <end position="57"/>
    </location>
</feature>
<evidence type="ECO:0000256" key="1">
    <source>
        <dbReference type="SAM" id="MobiDB-lite"/>
    </source>
</evidence>
<sequence length="200" mass="21177">MLCLVAAGAAILAGCGSSEKESTAAPNQPSRAATASSEPVPSPSPAPVPPATSAAVGHADGNRVFDDLCQTPSASEVSAGLHFKSRAQTTPKFEFYCIYEDPSTGLSVSLPVFYMSADLHHTDVEHLDSAAHLSGFPDGTDAWARVQSDGVKFVSVWLSRQLVRADCRSVMPDNGDSEAFNEEACRWYADYLLGKLPALE</sequence>
<evidence type="ECO:0000313" key="3">
    <source>
        <dbReference type="Proteomes" id="UP001501222"/>
    </source>
</evidence>
<protein>
    <recommendedName>
        <fullName evidence="4">DUF3558 domain-containing protein</fullName>
    </recommendedName>
</protein>
<evidence type="ECO:0000313" key="2">
    <source>
        <dbReference type="EMBL" id="GAA3537212.1"/>
    </source>
</evidence>
<dbReference type="Proteomes" id="UP001501222">
    <property type="component" value="Unassembled WGS sequence"/>
</dbReference>
<dbReference type="EMBL" id="BAABAA010000001">
    <property type="protein sequence ID" value="GAA3537212.1"/>
    <property type="molecule type" value="Genomic_DNA"/>
</dbReference>
<accession>A0ABP6VNE4</accession>
<organism evidence="2 3">
    <name type="scientific">Kribbella ginsengisoli</name>
    <dbReference type="NCBI Taxonomy" id="363865"/>
    <lineage>
        <taxon>Bacteria</taxon>
        <taxon>Bacillati</taxon>
        <taxon>Actinomycetota</taxon>
        <taxon>Actinomycetes</taxon>
        <taxon>Propionibacteriales</taxon>
        <taxon>Kribbellaceae</taxon>
        <taxon>Kribbella</taxon>
    </lineage>
</organism>
<name>A0ABP6VNE4_9ACTN</name>
<evidence type="ECO:0008006" key="4">
    <source>
        <dbReference type="Google" id="ProtNLM"/>
    </source>
</evidence>
<proteinExistence type="predicted"/>
<feature type="compositionally biased region" description="Pro residues" evidence="1">
    <location>
        <begin position="40"/>
        <end position="50"/>
    </location>
</feature>
<reference evidence="3" key="1">
    <citation type="journal article" date="2019" name="Int. J. Syst. Evol. Microbiol.">
        <title>The Global Catalogue of Microorganisms (GCM) 10K type strain sequencing project: providing services to taxonomists for standard genome sequencing and annotation.</title>
        <authorList>
            <consortium name="The Broad Institute Genomics Platform"/>
            <consortium name="The Broad Institute Genome Sequencing Center for Infectious Disease"/>
            <person name="Wu L."/>
            <person name="Ma J."/>
        </authorList>
    </citation>
    <scope>NUCLEOTIDE SEQUENCE [LARGE SCALE GENOMIC DNA]</scope>
    <source>
        <strain evidence="3">JCM 16928</strain>
    </source>
</reference>
<keyword evidence="3" id="KW-1185">Reference proteome</keyword>
<comment type="caution">
    <text evidence="2">The sequence shown here is derived from an EMBL/GenBank/DDBJ whole genome shotgun (WGS) entry which is preliminary data.</text>
</comment>
<gene>
    <name evidence="2" type="ORF">GCM10022235_00840</name>
</gene>